<sequence length="442" mass="50357">MVQLLTEESVSTLTDKLIETIDSLRHEKKFTSNIKQFLATNYSLSPGQVQGIINDTSKIKGLNSPELYVYAEAVYNFTEKEEVDPDKYYPTRMAKEIATEFKGETEETVSFPYVFEGIEQVAEDDFIGTIKASEIKKLMDSQLIQYNFDTQREARLRKNSKTEEIIPIPKVNESSVNEIVNLIKNDDLISSMLTFNARLGSGDTPGEEIIYNSDDRTLTINPGTLFDCMDGFHRVSGIVTALLQYPDKDMIFKINILNFTVEKARAYFAQMNTVNPVSKAQIERFAKKNYSTFVVEQLEYSSELKSRVSTSHGMNSKAVVTFNTLTAAIDENWSLKNKFEAIQLSKYLGEFINNLFYAYPEEFLGDSKTSRPYLTMNNMFFGYMKLAKRMQENNVSLMNLNSILDKIDFSKDSKDFTSTKGKGAKQQLDIIRNVFSDISVTI</sequence>
<dbReference type="RefSeq" id="WP_097040729.1">
    <property type="nucleotide sequence ID" value="NZ_OBEK01000002.1"/>
</dbReference>
<proteinExistence type="predicted"/>
<accession>A0A285NQ77</accession>
<dbReference type="Proteomes" id="UP000219356">
    <property type="component" value="Unassembled WGS sequence"/>
</dbReference>
<dbReference type="EMBL" id="OBEK01000002">
    <property type="protein sequence ID" value="SNZ10006.1"/>
    <property type="molecule type" value="Genomic_DNA"/>
</dbReference>
<dbReference type="Pfam" id="PF14072">
    <property type="entry name" value="DndB"/>
    <property type="match status" value="1"/>
</dbReference>
<dbReference type="OrthoDB" id="2399905at2"/>
<keyword evidence="2" id="KW-1185">Reference proteome</keyword>
<organism evidence="1 2">
    <name type="scientific">Terribacillus aidingensis</name>
    <dbReference type="NCBI Taxonomy" id="586416"/>
    <lineage>
        <taxon>Bacteria</taxon>
        <taxon>Bacillati</taxon>
        <taxon>Bacillota</taxon>
        <taxon>Bacilli</taxon>
        <taxon>Bacillales</taxon>
        <taxon>Bacillaceae</taxon>
        <taxon>Terribacillus</taxon>
    </lineage>
</organism>
<evidence type="ECO:0000313" key="1">
    <source>
        <dbReference type="EMBL" id="SNZ10006.1"/>
    </source>
</evidence>
<dbReference type="AlphaFoldDB" id="A0A285NQ77"/>
<name>A0A285NQ77_9BACI</name>
<evidence type="ECO:0000313" key="2">
    <source>
        <dbReference type="Proteomes" id="UP000219356"/>
    </source>
</evidence>
<protein>
    <submittedName>
        <fullName evidence="1">DNA-sulfur modification-associated</fullName>
    </submittedName>
</protein>
<dbReference type="InterPro" id="IPR017642">
    <property type="entry name" value="DNA_S_mod_DndB"/>
</dbReference>
<gene>
    <name evidence="1" type="ORF">SAMN05421503_1461</name>
</gene>
<reference evidence="2" key="1">
    <citation type="submission" date="2017-09" db="EMBL/GenBank/DDBJ databases">
        <authorList>
            <person name="Varghese N."/>
            <person name="Submissions S."/>
        </authorList>
    </citation>
    <scope>NUCLEOTIDE SEQUENCE [LARGE SCALE GENOMIC DNA]</scope>
    <source>
        <strain evidence="2">CGMCC 1.8913</strain>
    </source>
</reference>